<accession>A0A8C3FT12</accession>
<proteinExistence type="predicted"/>
<dbReference type="GeneTree" id="ENSGT00940000154715"/>
<dbReference type="OMA" id="IQIWVRQ"/>
<dbReference type="PANTHER" id="PTHR45935:SF15">
    <property type="entry name" value="SCAN BOX DOMAIN-CONTAINING PROTEIN"/>
    <property type="match status" value="1"/>
</dbReference>
<dbReference type="PROSITE" id="PS50804">
    <property type="entry name" value="SCAN_BOX"/>
    <property type="match status" value="1"/>
</dbReference>
<evidence type="ECO:0000313" key="4">
    <source>
        <dbReference type="Proteomes" id="UP000694380"/>
    </source>
</evidence>
<name>A0A8C3FT12_CHRPI</name>
<sequence>MSIISEVRNVCWPGSQNTCDQFLTLRFPDAEGPREVYSHLWELSHRWLQPETHTKEQVLELLVLEQFLNLLPEEMQSWVRERGPESGQEAVALAEDFQLVPQEPGWQQPQVRTVSPGHCHVM</sequence>
<dbReference type="InterPro" id="IPR050916">
    <property type="entry name" value="SCAN-C2H2_zinc_finger"/>
</dbReference>
<feature type="domain" description="SCAN box" evidence="2">
    <location>
        <begin position="21"/>
        <end position="98"/>
    </location>
</feature>
<dbReference type="Gene3D" id="1.10.4020.10">
    <property type="entry name" value="DNA breaking-rejoining enzymes"/>
    <property type="match status" value="1"/>
</dbReference>
<reference evidence="3" key="2">
    <citation type="submission" date="2025-09" db="UniProtKB">
        <authorList>
            <consortium name="Ensembl"/>
        </authorList>
    </citation>
    <scope>IDENTIFICATION</scope>
</reference>
<dbReference type="PANTHER" id="PTHR45935">
    <property type="entry name" value="PROTEIN ZBED8-RELATED"/>
    <property type="match status" value="1"/>
</dbReference>
<evidence type="ECO:0000313" key="3">
    <source>
        <dbReference type="Ensembl" id="ENSCPBP00000011622.1"/>
    </source>
</evidence>
<dbReference type="InterPro" id="IPR038269">
    <property type="entry name" value="SCAN_sf"/>
</dbReference>
<dbReference type="FunFam" id="1.10.4020.10:FF:000001">
    <property type="entry name" value="zinc finger protein 263 isoform X1"/>
    <property type="match status" value="1"/>
</dbReference>
<dbReference type="SUPFAM" id="SSF47353">
    <property type="entry name" value="Retrovirus capsid dimerization domain-like"/>
    <property type="match status" value="1"/>
</dbReference>
<dbReference type="CDD" id="cd07936">
    <property type="entry name" value="SCAN"/>
    <property type="match status" value="1"/>
</dbReference>
<dbReference type="AlphaFoldDB" id="A0A8C3FT12"/>
<evidence type="ECO:0000256" key="1">
    <source>
        <dbReference type="ARBA" id="ARBA00023242"/>
    </source>
</evidence>
<keyword evidence="1" id="KW-0539">Nucleus</keyword>
<dbReference type="Pfam" id="PF02023">
    <property type="entry name" value="SCAN"/>
    <property type="match status" value="1"/>
</dbReference>
<keyword evidence="4" id="KW-1185">Reference proteome</keyword>
<organism evidence="3 4">
    <name type="scientific">Chrysemys picta bellii</name>
    <name type="common">Western painted turtle</name>
    <name type="synonym">Emys bellii</name>
    <dbReference type="NCBI Taxonomy" id="8478"/>
    <lineage>
        <taxon>Eukaryota</taxon>
        <taxon>Metazoa</taxon>
        <taxon>Chordata</taxon>
        <taxon>Craniata</taxon>
        <taxon>Vertebrata</taxon>
        <taxon>Euteleostomi</taxon>
        <taxon>Archelosauria</taxon>
        <taxon>Testudinata</taxon>
        <taxon>Testudines</taxon>
        <taxon>Cryptodira</taxon>
        <taxon>Durocryptodira</taxon>
        <taxon>Testudinoidea</taxon>
        <taxon>Emydidae</taxon>
        <taxon>Chrysemys</taxon>
    </lineage>
</organism>
<dbReference type="Proteomes" id="UP000694380">
    <property type="component" value="Unplaced"/>
</dbReference>
<protein>
    <recommendedName>
        <fullName evidence="2">SCAN box domain-containing protein</fullName>
    </recommendedName>
</protein>
<reference evidence="3" key="1">
    <citation type="submission" date="2025-08" db="UniProtKB">
        <authorList>
            <consortium name="Ensembl"/>
        </authorList>
    </citation>
    <scope>IDENTIFICATION</scope>
</reference>
<dbReference type="InterPro" id="IPR003309">
    <property type="entry name" value="SCAN_dom"/>
</dbReference>
<evidence type="ECO:0000259" key="2">
    <source>
        <dbReference type="PROSITE" id="PS50804"/>
    </source>
</evidence>
<dbReference type="SMART" id="SM00431">
    <property type="entry name" value="SCAN"/>
    <property type="match status" value="1"/>
</dbReference>
<dbReference type="Ensembl" id="ENSCPBT00000013903.1">
    <property type="protein sequence ID" value="ENSCPBP00000011622.1"/>
    <property type="gene ID" value="ENSCPBG00000008843.1"/>
</dbReference>